<dbReference type="GO" id="GO:0046872">
    <property type="term" value="F:metal ion binding"/>
    <property type="evidence" value="ECO:0007669"/>
    <property type="project" value="UniProtKB-KW"/>
</dbReference>
<dbReference type="Gene3D" id="3.40.1210.10">
    <property type="entry name" value="Survival protein SurE-like phosphatase/nucleotidase"/>
    <property type="match status" value="1"/>
</dbReference>
<proteinExistence type="inferred from homology"/>
<dbReference type="PANTHER" id="PTHR30457">
    <property type="entry name" value="5'-NUCLEOTIDASE SURE"/>
    <property type="match status" value="1"/>
</dbReference>
<keyword evidence="8" id="KW-1185">Reference proteome</keyword>
<dbReference type="GO" id="GO:0008253">
    <property type="term" value="F:5'-nucleotidase activity"/>
    <property type="evidence" value="ECO:0007669"/>
    <property type="project" value="UniProtKB-EC"/>
</dbReference>
<name>A0A1W2FK88_KIBAR</name>
<dbReference type="InterPro" id="IPR002828">
    <property type="entry name" value="SurE-like_Pase/nucleotidase"/>
</dbReference>
<evidence type="ECO:0000259" key="6">
    <source>
        <dbReference type="Pfam" id="PF01975"/>
    </source>
</evidence>
<dbReference type="EC" id="3.1.3.5" evidence="3"/>
<reference evidence="7 8" key="1">
    <citation type="submission" date="2017-04" db="EMBL/GenBank/DDBJ databases">
        <authorList>
            <person name="Afonso C.L."/>
            <person name="Miller P.J."/>
            <person name="Scott M.A."/>
            <person name="Spackman E."/>
            <person name="Goraichik I."/>
            <person name="Dimitrov K.M."/>
            <person name="Suarez D.L."/>
            <person name="Swayne D.E."/>
        </authorList>
    </citation>
    <scope>NUCLEOTIDE SEQUENCE [LARGE SCALE GENOMIC DNA]</scope>
    <source>
        <strain evidence="7 8">DSM 43828</strain>
    </source>
</reference>
<organism evidence="7 8">
    <name type="scientific">Kibdelosporangium aridum</name>
    <dbReference type="NCBI Taxonomy" id="2030"/>
    <lineage>
        <taxon>Bacteria</taxon>
        <taxon>Bacillati</taxon>
        <taxon>Actinomycetota</taxon>
        <taxon>Actinomycetes</taxon>
        <taxon>Pseudonocardiales</taxon>
        <taxon>Pseudonocardiaceae</taxon>
        <taxon>Kibdelosporangium</taxon>
    </lineage>
</organism>
<comment type="similarity">
    <text evidence="2">Belongs to the SurE nucleotidase family.</text>
</comment>
<keyword evidence="4" id="KW-0479">Metal-binding</keyword>
<sequence length="259" mass="26918">MAVSPRVLITNDDGIDSPGLAALARVSHECGWHTVVAAPAEEASGTSAGLSAAAADRQVVVERRSLPDLPDVEAYAVAAHPGFIALTACFDGFGSRPDVVLSGINRGANVGRAILHSGTVGAAMTAGINGARALAVSLDVGLGQDAEPHWETAAELVRRLLPTVARLDQGRVLNLNVPNVPALSEARAPRWATVATYGRVQSKVTRAGENIIELGSVEVDGELEPGTDAALLADGHPTITALRSIREDDDLMGRSLPWH</sequence>
<gene>
    <name evidence="7" type="ORF">SAMN05661093_07392</name>
</gene>
<dbReference type="InterPro" id="IPR036523">
    <property type="entry name" value="SurE-like_sf"/>
</dbReference>
<dbReference type="OrthoDB" id="9780815at2"/>
<evidence type="ECO:0000256" key="4">
    <source>
        <dbReference type="ARBA" id="ARBA00022723"/>
    </source>
</evidence>
<evidence type="ECO:0000256" key="1">
    <source>
        <dbReference type="ARBA" id="ARBA00000815"/>
    </source>
</evidence>
<feature type="domain" description="Survival protein SurE-like phosphatase/nucleotidase" evidence="6">
    <location>
        <begin position="7"/>
        <end position="182"/>
    </location>
</feature>
<dbReference type="SUPFAM" id="SSF64167">
    <property type="entry name" value="SurE-like"/>
    <property type="match status" value="1"/>
</dbReference>
<evidence type="ECO:0000313" key="7">
    <source>
        <dbReference type="EMBL" id="SMD22389.1"/>
    </source>
</evidence>
<dbReference type="PANTHER" id="PTHR30457:SF0">
    <property type="entry name" value="PHOSPHATASE, PUTATIVE (AFU_ORTHOLOGUE AFUA_4G01070)-RELATED"/>
    <property type="match status" value="1"/>
</dbReference>
<evidence type="ECO:0000256" key="3">
    <source>
        <dbReference type="ARBA" id="ARBA00012643"/>
    </source>
</evidence>
<dbReference type="RefSeq" id="WP_084431274.1">
    <property type="nucleotide sequence ID" value="NZ_FWXV01000008.1"/>
</dbReference>
<comment type="catalytic activity">
    <reaction evidence="1">
        <text>a ribonucleoside 5'-phosphate + H2O = a ribonucleoside + phosphate</text>
        <dbReference type="Rhea" id="RHEA:12484"/>
        <dbReference type="ChEBI" id="CHEBI:15377"/>
        <dbReference type="ChEBI" id="CHEBI:18254"/>
        <dbReference type="ChEBI" id="CHEBI:43474"/>
        <dbReference type="ChEBI" id="CHEBI:58043"/>
        <dbReference type="EC" id="3.1.3.5"/>
    </reaction>
</comment>
<protein>
    <recommendedName>
        <fullName evidence="3">5'-nucleotidase</fullName>
        <ecNumber evidence="3">3.1.3.5</ecNumber>
    </recommendedName>
</protein>
<dbReference type="Pfam" id="PF01975">
    <property type="entry name" value="SurE"/>
    <property type="match status" value="1"/>
</dbReference>
<evidence type="ECO:0000256" key="2">
    <source>
        <dbReference type="ARBA" id="ARBA00011062"/>
    </source>
</evidence>
<dbReference type="EMBL" id="FWXV01000008">
    <property type="protein sequence ID" value="SMD22389.1"/>
    <property type="molecule type" value="Genomic_DNA"/>
</dbReference>
<evidence type="ECO:0000256" key="5">
    <source>
        <dbReference type="ARBA" id="ARBA00022801"/>
    </source>
</evidence>
<dbReference type="Proteomes" id="UP000192674">
    <property type="component" value="Unassembled WGS sequence"/>
</dbReference>
<dbReference type="InterPro" id="IPR030048">
    <property type="entry name" value="SurE"/>
</dbReference>
<evidence type="ECO:0000313" key="8">
    <source>
        <dbReference type="Proteomes" id="UP000192674"/>
    </source>
</evidence>
<keyword evidence="5" id="KW-0378">Hydrolase</keyword>
<dbReference type="AlphaFoldDB" id="A0A1W2FK88"/>
<accession>A0A1W2FK88</accession>